<accession>A0A1M6A7F0</accession>
<evidence type="ECO:0000313" key="2">
    <source>
        <dbReference type="Proteomes" id="UP000184278"/>
    </source>
</evidence>
<dbReference type="EMBL" id="FQXK01000026">
    <property type="protein sequence ID" value="SHI32402.1"/>
    <property type="molecule type" value="Genomic_DNA"/>
</dbReference>
<dbReference type="RefSeq" id="WP_139263800.1">
    <property type="nucleotide sequence ID" value="NZ_FQXK01000026.1"/>
</dbReference>
<dbReference type="Proteomes" id="UP000184278">
    <property type="component" value="Unassembled WGS sequence"/>
</dbReference>
<dbReference type="AlphaFoldDB" id="A0A1M6A7F0"/>
<proteinExistence type="predicted"/>
<dbReference type="STRING" id="1121131.SAMN02745229_02905"/>
<dbReference type="OrthoDB" id="9797950at2"/>
<evidence type="ECO:0000313" key="1">
    <source>
        <dbReference type="EMBL" id="SHI32402.1"/>
    </source>
</evidence>
<organism evidence="1 2">
    <name type="scientific">Butyrivibrio fibrisolvens DSM 3071</name>
    <dbReference type="NCBI Taxonomy" id="1121131"/>
    <lineage>
        <taxon>Bacteria</taxon>
        <taxon>Bacillati</taxon>
        <taxon>Bacillota</taxon>
        <taxon>Clostridia</taxon>
        <taxon>Lachnospirales</taxon>
        <taxon>Lachnospiraceae</taxon>
        <taxon>Butyrivibrio</taxon>
    </lineage>
</organism>
<reference evidence="2" key="1">
    <citation type="submission" date="2016-11" db="EMBL/GenBank/DDBJ databases">
        <authorList>
            <person name="Varghese N."/>
            <person name="Submissions S."/>
        </authorList>
    </citation>
    <scope>NUCLEOTIDE SEQUENCE [LARGE SCALE GENOMIC DNA]</scope>
    <source>
        <strain evidence="2">DSM 3071</strain>
    </source>
</reference>
<dbReference type="Gene3D" id="3.40.50.11350">
    <property type="match status" value="1"/>
</dbReference>
<sequence>MSLKDTIKRTSLFKVLNEYRWREHMTHPGSKYPDKTFYVIRRHDMYAGLFSFVATNIASIKVCLDNGYVPVIDMKSSRNSLLLPDEVGKINAWDRLFDQPFGFDLDDMKMARNVILGSIHPPESFPDYRMLEDEEELKMWNELGRKYVRDCMKAEDVQKADDYMKENFGVDGRVLAVVARGTDYISKKPWNHPIQPDVKTMIEDAKKLMEEKGCDYLYLATEDNAIWDMFEEAFPGKLYSYQKQHYDVPDGKYIADVANDIQAPLERNREYLISILIVSKCNCLLAGASGGTYGALLMTDGYEYKNIYNLGRYK</sequence>
<protein>
    <submittedName>
        <fullName evidence="1">Uncharacterized protein</fullName>
    </submittedName>
</protein>
<name>A0A1M6A7F0_BUTFI</name>
<keyword evidence="2" id="KW-1185">Reference proteome</keyword>
<gene>
    <name evidence="1" type="ORF">SAMN02745229_02905</name>
</gene>